<dbReference type="AlphaFoldDB" id="A0A8C7UQY4"/>
<dbReference type="InterPro" id="IPR013783">
    <property type="entry name" value="Ig-like_fold"/>
</dbReference>
<dbReference type="Ensembl" id="ENSOMYT00000106154.2">
    <property type="protein sequence ID" value="ENSOMYP00000097746.2"/>
    <property type="gene ID" value="ENSOMYG00000056088.1"/>
</dbReference>
<dbReference type="InterPro" id="IPR007110">
    <property type="entry name" value="Ig-like_dom"/>
</dbReference>
<dbReference type="SUPFAM" id="SSF48726">
    <property type="entry name" value="Immunoglobulin"/>
    <property type="match status" value="1"/>
</dbReference>
<name>A0A8C7UQY4_ONCMY</name>
<dbReference type="Proteomes" id="UP000694395">
    <property type="component" value="Chromosome 1"/>
</dbReference>
<organism evidence="6 7">
    <name type="scientific">Oncorhynchus mykiss</name>
    <name type="common">Rainbow trout</name>
    <name type="synonym">Salmo gairdneri</name>
    <dbReference type="NCBI Taxonomy" id="8022"/>
    <lineage>
        <taxon>Eukaryota</taxon>
        <taxon>Metazoa</taxon>
        <taxon>Chordata</taxon>
        <taxon>Craniata</taxon>
        <taxon>Vertebrata</taxon>
        <taxon>Euteleostomi</taxon>
        <taxon>Actinopterygii</taxon>
        <taxon>Neopterygii</taxon>
        <taxon>Teleostei</taxon>
        <taxon>Protacanthopterygii</taxon>
        <taxon>Salmoniformes</taxon>
        <taxon>Salmonidae</taxon>
        <taxon>Salmoninae</taxon>
        <taxon>Oncorhynchus</taxon>
    </lineage>
</organism>
<keyword evidence="7" id="KW-1185">Reference proteome</keyword>
<keyword evidence="2" id="KW-0812">Transmembrane</keyword>
<comment type="subcellular location">
    <subcellularLocation>
        <location evidence="1">Membrane</location>
    </subcellularLocation>
</comment>
<evidence type="ECO:0000256" key="4">
    <source>
        <dbReference type="SAM" id="MobiDB-lite"/>
    </source>
</evidence>
<dbReference type="GO" id="GO:0004888">
    <property type="term" value="F:transmembrane signaling receptor activity"/>
    <property type="evidence" value="ECO:0007669"/>
    <property type="project" value="TreeGrafter"/>
</dbReference>
<dbReference type="GeneTree" id="ENSGT01000000216166"/>
<evidence type="ECO:0000313" key="6">
    <source>
        <dbReference type="Ensembl" id="ENSOMYP00000097746.2"/>
    </source>
</evidence>
<feature type="region of interest" description="Disordered" evidence="4">
    <location>
        <begin position="209"/>
        <end position="249"/>
    </location>
</feature>
<reference evidence="6" key="2">
    <citation type="submission" date="2025-08" db="UniProtKB">
        <authorList>
            <consortium name="Ensembl"/>
        </authorList>
    </citation>
    <scope>IDENTIFICATION</scope>
</reference>
<protein>
    <recommendedName>
        <fullName evidence="5">Ig-like domain-containing protein</fullName>
    </recommendedName>
</protein>
<evidence type="ECO:0000256" key="3">
    <source>
        <dbReference type="ARBA" id="ARBA00023136"/>
    </source>
</evidence>
<dbReference type="Pfam" id="PF07686">
    <property type="entry name" value="V-set"/>
    <property type="match status" value="1"/>
</dbReference>
<evidence type="ECO:0000313" key="7">
    <source>
        <dbReference type="Proteomes" id="UP000694395"/>
    </source>
</evidence>
<accession>A0A8C7UQY4</accession>
<evidence type="ECO:0000256" key="1">
    <source>
        <dbReference type="ARBA" id="ARBA00004370"/>
    </source>
</evidence>
<feature type="domain" description="Ig-like" evidence="5">
    <location>
        <begin position="111"/>
        <end position="205"/>
    </location>
</feature>
<dbReference type="Gene3D" id="2.60.40.10">
    <property type="entry name" value="Immunoglobulins"/>
    <property type="match status" value="1"/>
</dbReference>
<dbReference type="InterPro" id="IPR013106">
    <property type="entry name" value="Ig_V-set"/>
</dbReference>
<feature type="compositionally biased region" description="Polar residues" evidence="4">
    <location>
        <begin position="209"/>
        <end position="218"/>
    </location>
</feature>
<reference evidence="6" key="3">
    <citation type="submission" date="2025-09" db="UniProtKB">
        <authorList>
            <consortium name="Ensembl"/>
        </authorList>
    </citation>
    <scope>IDENTIFICATION</scope>
</reference>
<proteinExistence type="predicted"/>
<dbReference type="PROSITE" id="PS50835">
    <property type="entry name" value="IG_LIKE"/>
    <property type="match status" value="1"/>
</dbReference>
<dbReference type="InterPro" id="IPR003599">
    <property type="entry name" value="Ig_sub"/>
</dbReference>
<dbReference type="InterPro" id="IPR036179">
    <property type="entry name" value="Ig-like_dom_sf"/>
</dbReference>
<dbReference type="PANTHER" id="PTHR11860:SF87">
    <property type="entry name" value="CMRF35-LIKE MOLECULE 8"/>
    <property type="match status" value="1"/>
</dbReference>
<dbReference type="PANTHER" id="PTHR11860">
    <property type="entry name" value="POLYMERIC-IMMUNOGLOBULIN RECEPTOR"/>
    <property type="match status" value="1"/>
</dbReference>
<dbReference type="GO" id="GO:0005886">
    <property type="term" value="C:plasma membrane"/>
    <property type="evidence" value="ECO:0007669"/>
    <property type="project" value="TreeGrafter"/>
</dbReference>
<sequence>MVSVPLCSGIPELYVDQQEVTGVEGGSVTVRCYYSNSVPPLSSFVVHRSSMVSVPLCSGIPELYVDQQEVTGVEGGSVTVRCYYSNSVPPLSSFVVHRSSMVSVPLCSGTPELYVDQQEVTVVEGESVTVRCYYSNSGDMKWCKMGGDCVSGNSGTLNGTSVTLNQTSDANNRKVLTVTMSGLKIENTDWYWCRVGELEMPVHITVSQQTATQRTSKMTSTTQDPTPQQPSASPTAEPVQTDNTSQGAEGNMEEVHQRLLSLLQMFYPTCC</sequence>
<dbReference type="InterPro" id="IPR050671">
    <property type="entry name" value="CD300_family_receptors"/>
</dbReference>
<evidence type="ECO:0000259" key="5">
    <source>
        <dbReference type="PROSITE" id="PS50835"/>
    </source>
</evidence>
<dbReference type="SMART" id="SM00409">
    <property type="entry name" value="IG"/>
    <property type="match status" value="1"/>
</dbReference>
<reference evidence="6" key="1">
    <citation type="submission" date="2020-07" db="EMBL/GenBank/DDBJ databases">
        <title>A long reads based de novo assembly of the rainbow trout Arlee double haploid line genome.</title>
        <authorList>
            <person name="Gao G."/>
            <person name="Palti Y."/>
        </authorList>
    </citation>
    <scope>NUCLEOTIDE SEQUENCE [LARGE SCALE GENOMIC DNA]</scope>
</reference>
<feature type="compositionally biased region" description="Polar residues" evidence="4">
    <location>
        <begin position="238"/>
        <end position="248"/>
    </location>
</feature>
<keyword evidence="3" id="KW-0472">Membrane</keyword>
<feature type="compositionally biased region" description="Low complexity" evidence="4">
    <location>
        <begin position="219"/>
        <end position="236"/>
    </location>
</feature>
<evidence type="ECO:0000256" key="2">
    <source>
        <dbReference type="ARBA" id="ARBA00022692"/>
    </source>
</evidence>